<evidence type="ECO:0000313" key="4">
    <source>
        <dbReference type="Ensembl" id="ENSCAFP00040004363.1"/>
    </source>
</evidence>
<organism evidence="4 6">
    <name type="scientific">Canis lupus familiaris</name>
    <name type="common">Dog</name>
    <name type="synonym">Canis familiaris</name>
    <dbReference type="NCBI Taxonomy" id="9615"/>
    <lineage>
        <taxon>Eukaryota</taxon>
        <taxon>Metazoa</taxon>
        <taxon>Chordata</taxon>
        <taxon>Craniata</taxon>
        <taxon>Vertebrata</taxon>
        <taxon>Euteleostomi</taxon>
        <taxon>Mammalia</taxon>
        <taxon>Eutheria</taxon>
        <taxon>Laurasiatheria</taxon>
        <taxon>Carnivora</taxon>
        <taxon>Caniformia</taxon>
        <taxon>Canidae</taxon>
        <taxon>Canis</taxon>
    </lineage>
</organism>
<reference evidence="4" key="4">
    <citation type="submission" date="2025-05" db="UniProtKB">
        <authorList>
            <consortium name="Ensembl"/>
        </authorList>
    </citation>
    <scope>IDENTIFICATION</scope>
</reference>
<dbReference type="AlphaFoldDB" id="A0A8C0PUK8"/>
<dbReference type="Ensembl" id="ENSCAFT00040005075.1">
    <property type="protein sequence ID" value="ENSCAFP00040004363.1"/>
    <property type="gene ID" value="ENSCAFG00040002588.1"/>
</dbReference>
<feature type="signal peptide" evidence="1">
    <location>
        <begin position="1"/>
        <end position="20"/>
    </location>
</feature>
<reference evidence="4" key="2">
    <citation type="submission" date="2018-10" db="EMBL/GenBank/DDBJ databases">
        <title>De novo assembly of a Great Dane genome.</title>
        <authorList>
            <person name="Kidd J.M."/>
            <person name="Pendleton A.L."/>
            <person name="Shen F."/>
            <person name="Emery S."/>
        </authorList>
    </citation>
    <scope>NUCLEOTIDE SEQUENCE [LARGE SCALE GENOMIC DNA]</scope>
    <source>
        <strain evidence="4">Great Dane</strain>
    </source>
</reference>
<dbReference type="Proteomes" id="UP000694429">
    <property type="component" value="Chromosome 1"/>
</dbReference>
<dbReference type="Proteomes" id="UP000002254">
    <property type="component" value="Chromosome 1"/>
</dbReference>
<keyword evidence="1" id="KW-0732">Signal</keyword>
<feature type="chain" id="PRO_5044672584" evidence="1">
    <location>
        <begin position="21"/>
        <end position="64"/>
    </location>
</feature>
<dbReference type="Ensembl" id="ENSCAFT00000065071.2">
    <property type="protein sequence ID" value="ENSCAFP00000066205.1"/>
    <property type="gene ID" value="ENSCAFG00000007124.5"/>
</dbReference>
<evidence type="ECO:0000313" key="3">
    <source>
        <dbReference type="Ensembl" id="ENSCAFP00030003827.1"/>
    </source>
</evidence>
<reference evidence="3" key="3">
    <citation type="submission" date="2019-03" db="EMBL/GenBank/DDBJ databases">
        <authorList>
            <person name="Warren W.C."/>
            <person name="Johnson G.S."/>
        </authorList>
    </citation>
    <scope>NUCLEOTIDE SEQUENCE [LARGE SCALE GENOMIC DNA]</scope>
    <source>
        <strain evidence="3">Basenji</strain>
    </source>
</reference>
<evidence type="ECO:0000313" key="6">
    <source>
        <dbReference type="Proteomes" id="UP000694542"/>
    </source>
</evidence>
<accession>A0A8C0PUK8</accession>
<protein>
    <submittedName>
        <fullName evidence="4">FXYD domain containing ion transport regulator 3</fullName>
    </submittedName>
</protein>
<dbReference type="Ensembl" id="ENSCAFT00030004316.1">
    <property type="protein sequence ID" value="ENSCAFP00030003827.1"/>
    <property type="gene ID" value="ENSCAFG00030002187.1"/>
</dbReference>
<dbReference type="Proteomes" id="UP000694542">
    <property type="component" value="Chromosome 1"/>
</dbReference>
<evidence type="ECO:0000256" key="1">
    <source>
        <dbReference type="SAM" id="SignalP"/>
    </source>
</evidence>
<name>A0A8C0PUK8_CANLF</name>
<proteinExistence type="predicted"/>
<reference evidence="2 5" key="1">
    <citation type="journal article" date="2005" name="Nature">
        <title>Genome sequence, comparative analysis and haplotype structure of the domestic dog.</title>
        <authorList>
            <consortium name="Broad Sequencing Platform"/>
            <person name="Lindblad-Toh K."/>
            <person name="Wade C.M."/>
            <person name="Mikkelsen T.S."/>
            <person name="Karlsson E.K."/>
            <person name="Jaffe D.B."/>
            <person name="Kamal M."/>
            <person name="Clamp M."/>
            <person name="Chang J.L."/>
            <person name="Kulbokas E.J. III"/>
            <person name="Zody M.C."/>
            <person name="Mauceli E."/>
            <person name="Xie X."/>
            <person name="Breen M."/>
            <person name="Wayne R.K."/>
            <person name="Ostrander E.A."/>
            <person name="Ponting C.P."/>
            <person name="Galibert F."/>
            <person name="Smith D.R."/>
            <person name="DeJong P.J."/>
            <person name="Kirkness E."/>
            <person name="Alvarez P."/>
            <person name="Biagi T."/>
            <person name="Brockman W."/>
            <person name="Butler J."/>
            <person name="Chin C.W."/>
            <person name="Cook A."/>
            <person name="Cuff J."/>
            <person name="Daly M.J."/>
            <person name="DeCaprio D."/>
            <person name="Gnerre S."/>
            <person name="Grabherr M."/>
            <person name="Kellis M."/>
            <person name="Kleber M."/>
            <person name="Bardeleben C."/>
            <person name="Goodstadt L."/>
            <person name="Heger A."/>
            <person name="Hitte C."/>
            <person name="Kim L."/>
            <person name="Koepfli K.P."/>
            <person name="Parker H.G."/>
            <person name="Pollinger J.P."/>
            <person name="Searle S.M."/>
            <person name="Sutter N.B."/>
            <person name="Thomas R."/>
            <person name="Webber C."/>
            <person name="Baldwin J."/>
            <person name="Abebe A."/>
            <person name="Abouelleil A."/>
            <person name="Aftuck L."/>
            <person name="Ait-Zahra M."/>
            <person name="Aldredge T."/>
            <person name="Allen N."/>
            <person name="An P."/>
            <person name="Anderson S."/>
            <person name="Antoine C."/>
            <person name="Arachchi H."/>
            <person name="Aslam A."/>
            <person name="Ayotte L."/>
            <person name="Bachantsang P."/>
            <person name="Barry A."/>
            <person name="Bayul T."/>
            <person name="Benamara M."/>
            <person name="Berlin A."/>
            <person name="Bessette D."/>
            <person name="Blitshteyn B."/>
            <person name="Bloom T."/>
            <person name="Blye J."/>
            <person name="Boguslavskiy L."/>
            <person name="Bonnet C."/>
            <person name="Boukhgalter B."/>
            <person name="Brown A."/>
            <person name="Cahill P."/>
            <person name="Calixte N."/>
            <person name="Camarata J."/>
            <person name="Cheshatsang Y."/>
            <person name="Chu J."/>
            <person name="Citroen M."/>
            <person name="Collymore A."/>
            <person name="Cooke P."/>
            <person name="Dawoe T."/>
            <person name="Daza R."/>
            <person name="Decktor K."/>
            <person name="DeGray S."/>
            <person name="Dhargay N."/>
            <person name="Dooley K."/>
            <person name="Dooley K."/>
            <person name="Dorje P."/>
            <person name="Dorjee K."/>
            <person name="Dorris L."/>
            <person name="Duffey N."/>
            <person name="Dupes A."/>
            <person name="Egbiremolen O."/>
            <person name="Elong R."/>
            <person name="Falk J."/>
            <person name="Farina A."/>
            <person name="Faro S."/>
            <person name="Ferguson D."/>
            <person name="Ferreira P."/>
            <person name="Fisher S."/>
            <person name="FitzGerald M."/>
            <person name="Foley K."/>
            <person name="Foley C."/>
            <person name="Franke A."/>
            <person name="Friedrich D."/>
            <person name="Gage D."/>
            <person name="Garber M."/>
            <person name="Gearin G."/>
            <person name="Giannoukos G."/>
            <person name="Goode T."/>
            <person name="Goyette A."/>
            <person name="Graham J."/>
            <person name="Grandbois E."/>
            <person name="Gyaltsen K."/>
            <person name="Hafez N."/>
            <person name="Hagopian D."/>
            <person name="Hagos B."/>
            <person name="Hall J."/>
            <person name="Healy C."/>
            <person name="Hegarty R."/>
            <person name="Honan T."/>
            <person name="Horn A."/>
            <person name="Houde N."/>
            <person name="Hughes L."/>
            <person name="Hunnicutt L."/>
            <person name="Husby M."/>
            <person name="Jester B."/>
            <person name="Jones C."/>
            <person name="Kamat A."/>
            <person name="Kanga B."/>
            <person name="Kells C."/>
            <person name="Khazanovich D."/>
            <person name="Kieu A.C."/>
            <person name="Kisner P."/>
            <person name="Kumar M."/>
            <person name="Lance K."/>
            <person name="Landers T."/>
            <person name="Lara M."/>
            <person name="Lee W."/>
            <person name="Leger J.P."/>
            <person name="Lennon N."/>
            <person name="Leuper L."/>
            <person name="LeVine S."/>
            <person name="Liu J."/>
            <person name="Liu X."/>
            <person name="Lokyitsang Y."/>
            <person name="Lokyitsang T."/>
            <person name="Lui A."/>
            <person name="Macdonald J."/>
            <person name="Major J."/>
            <person name="Marabella R."/>
            <person name="Maru K."/>
            <person name="Matthews C."/>
            <person name="McDonough S."/>
            <person name="Mehta T."/>
            <person name="Meldrim J."/>
            <person name="Melnikov A."/>
            <person name="Meneus L."/>
            <person name="Mihalev A."/>
            <person name="Mihova T."/>
            <person name="Miller K."/>
            <person name="Mittelman R."/>
            <person name="Mlenga V."/>
            <person name="Mulrain L."/>
            <person name="Munson G."/>
            <person name="Navidi A."/>
            <person name="Naylor J."/>
            <person name="Nguyen T."/>
            <person name="Nguyen N."/>
            <person name="Nguyen C."/>
            <person name="Nguyen T."/>
            <person name="Nicol R."/>
            <person name="Norbu N."/>
            <person name="Norbu C."/>
            <person name="Novod N."/>
            <person name="Nyima T."/>
            <person name="Olandt P."/>
            <person name="O'Neill B."/>
            <person name="O'Neill K."/>
            <person name="Osman S."/>
            <person name="Oyono L."/>
            <person name="Patti C."/>
            <person name="Perrin D."/>
            <person name="Phunkhang P."/>
            <person name="Pierre F."/>
            <person name="Priest M."/>
            <person name="Rachupka A."/>
            <person name="Raghuraman S."/>
            <person name="Rameau R."/>
            <person name="Ray V."/>
            <person name="Raymond C."/>
            <person name="Rege F."/>
            <person name="Rise C."/>
            <person name="Rogers J."/>
            <person name="Rogov P."/>
            <person name="Sahalie J."/>
            <person name="Settipalli S."/>
            <person name="Sharpe T."/>
            <person name="Shea T."/>
            <person name="Sheehan M."/>
            <person name="Sherpa N."/>
            <person name="Shi J."/>
            <person name="Shih D."/>
            <person name="Sloan J."/>
            <person name="Smith C."/>
            <person name="Sparrow T."/>
            <person name="Stalker J."/>
            <person name="Stange-Thomann N."/>
            <person name="Stavropoulos S."/>
            <person name="Stone C."/>
            <person name="Stone S."/>
            <person name="Sykes S."/>
            <person name="Tchuinga P."/>
            <person name="Tenzing P."/>
            <person name="Tesfaye S."/>
            <person name="Thoulutsang D."/>
            <person name="Thoulutsang Y."/>
            <person name="Topham K."/>
            <person name="Topping I."/>
            <person name="Tsamla T."/>
            <person name="Vassiliev H."/>
            <person name="Venkataraman V."/>
            <person name="Vo A."/>
            <person name="Wangchuk T."/>
            <person name="Wangdi T."/>
            <person name="Weiand M."/>
            <person name="Wilkinson J."/>
            <person name="Wilson A."/>
            <person name="Yadav S."/>
            <person name="Yang S."/>
            <person name="Yang X."/>
            <person name="Young G."/>
            <person name="Yu Q."/>
            <person name="Zainoun J."/>
            <person name="Zembek L."/>
            <person name="Zimmer A."/>
            <person name="Lander E.S."/>
        </authorList>
    </citation>
    <scope>NUCLEOTIDE SEQUENCE [LARGE SCALE GENOMIC DNA]</scope>
    <source>
        <strain evidence="2">Boxer</strain>
    </source>
</reference>
<evidence type="ECO:0000313" key="2">
    <source>
        <dbReference type="Ensembl" id="ENSCAFP00000066205.1"/>
    </source>
</evidence>
<gene>
    <name evidence="2" type="primary">FXYD3</name>
</gene>
<sequence>MQEVALSLLIFLAGLPALEANDPEDKDSPFYYGENCRCLPATTPLPAPHFVPRGPHRSGRGLMC</sequence>
<evidence type="ECO:0000313" key="5">
    <source>
        <dbReference type="Proteomes" id="UP000002254"/>
    </source>
</evidence>